<comment type="caution">
    <text evidence="8">The sequence shown here is derived from an EMBL/GenBank/DDBJ whole genome shotgun (WGS) entry which is preliminary data.</text>
</comment>
<feature type="domain" description="CN hydrolase" evidence="7">
    <location>
        <begin position="18"/>
        <end position="292"/>
    </location>
</feature>
<dbReference type="InterPro" id="IPR003010">
    <property type="entry name" value="C-N_Hydrolase"/>
</dbReference>
<dbReference type="PROSITE" id="PS00920">
    <property type="entry name" value="NITRIL_CHT_1"/>
    <property type="match status" value="1"/>
</dbReference>
<sequence length="328" mass="36108">MTAASEVESTSNIGPSRLRVAVTQAEPGWLDLQASVEKTCSLIADAAANGAQVLAFPECWIGGYPGWIWTRPVDVEMTKDYIKNSLRIDSVEMDRICRSAAQHGLVIVLGFSERVGDSLYISQAVIDGKQQGRILSHRRKLKPTHMERTIFGDASGETLNGVVDTSVGRVGALACWEHAQPLLKYYMCSQKEQVHVAAWPPVHSYQGRELWSMSREGTRNLSRTYAIEAQAFVLHATMLITEQGVARLNTSEGLFFEKPGGGSSAIFGPDGVQLTKDMDEHTEGILYADIDLDDILKTKSFLDVCGHYGRPDLLWLGVDSAVKQHVRS</sequence>
<dbReference type="PROSITE" id="PS50263">
    <property type="entry name" value="CN_HYDROLASE"/>
    <property type="match status" value="1"/>
</dbReference>
<organism evidence="8 9">
    <name type="scientific">Curvularia kusanoi</name>
    <name type="common">Cochliobolus kusanoi</name>
    <dbReference type="NCBI Taxonomy" id="90978"/>
    <lineage>
        <taxon>Eukaryota</taxon>
        <taxon>Fungi</taxon>
        <taxon>Dikarya</taxon>
        <taxon>Ascomycota</taxon>
        <taxon>Pezizomycotina</taxon>
        <taxon>Dothideomycetes</taxon>
        <taxon>Pleosporomycetidae</taxon>
        <taxon>Pleosporales</taxon>
        <taxon>Pleosporineae</taxon>
        <taxon>Pleosporaceae</taxon>
        <taxon>Curvularia</taxon>
    </lineage>
</organism>
<dbReference type="InterPro" id="IPR000132">
    <property type="entry name" value="Nitrilase/CN_hydratase_CS"/>
</dbReference>
<dbReference type="Pfam" id="PF00795">
    <property type="entry name" value="CN_hydrolase"/>
    <property type="match status" value="1"/>
</dbReference>
<dbReference type="GO" id="GO:0016836">
    <property type="term" value="F:hydro-lyase activity"/>
    <property type="evidence" value="ECO:0007669"/>
    <property type="project" value="UniProtKB-ARBA"/>
</dbReference>
<proteinExistence type="inferred from homology"/>
<dbReference type="EMBL" id="SWKU01000021">
    <property type="protein sequence ID" value="KAF2997884.1"/>
    <property type="molecule type" value="Genomic_DNA"/>
</dbReference>
<comment type="similarity">
    <text evidence="1">Belongs to the carbon-nitrogen hydrolase superfamily. Nitrilase family.</text>
</comment>
<dbReference type="CDD" id="cd07564">
    <property type="entry name" value="nitrilases_CHs"/>
    <property type="match status" value="1"/>
</dbReference>
<evidence type="ECO:0000256" key="6">
    <source>
        <dbReference type="PROSITE-ProRule" id="PRU10139"/>
    </source>
</evidence>
<dbReference type="PANTHER" id="PTHR46044:SF14">
    <property type="entry name" value="ARYLACETONITRILASE"/>
    <property type="match status" value="1"/>
</dbReference>
<dbReference type="AlphaFoldDB" id="A0A9P4W453"/>
<evidence type="ECO:0000256" key="3">
    <source>
        <dbReference type="ARBA" id="ARBA00023239"/>
    </source>
</evidence>
<evidence type="ECO:0000313" key="9">
    <source>
        <dbReference type="Proteomes" id="UP000801428"/>
    </source>
</evidence>
<name>A0A9P4W453_CURKU</name>
<reference evidence="8" key="1">
    <citation type="submission" date="2019-04" db="EMBL/GenBank/DDBJ databases">
        <title>Sequencing of skin fungus with MAO and IRED activity.</title>
        <authorList>
            <person name="Marsaioli A.J."/>
            <person name="Bonatto J.M.C."/>
            <person name="Reis Junior O."/>
        </authorList>
    </citation>
    <scope>NUCLEOTIDE SEQUENCE</scope>
    <source>
        <strain evidence="8">30M1</strain>
    </source>
</reference>
<evidence type="ECO:0000259" key="7">
    <source>
        <dbReference type="PROSITE" id="PS50263"/>
    </source>
</evidence>
<gene>
    <name evidence="8" type="ORF">E8E13_003837</name>
</gene>
<dbReference type="InterPro" id="IPR044149">
    <property type="entry name" value="Nitrilases_CHs"/>
</dbReference>
<dbReference type="SUPFAM" id="SSF56317">
    <property type="entry name" value="Carbon-nitrogen hydrolase"/>
    <property type="match status" value="1"/>
</dbReference>
<comment type="catalytic activity">
    <reaction evidence="4">
        <text>a nitrile + 2 H2O = a carboxylate + NH4(+)</text>
        <dbReference type="Rhea" id="RHEA:21724"/>
        <dbReference type="ChEBI" id="CHEBI:15377"/>
        <dbReference type="ChEBI" id="CHEBI:18379"/>
        <dbReference type="ChEBI" id="CHEBI:28938"/>
        <dbReference type="ChEBI" id="CHEBI:29067"/>
        <dbReference type="EC" id="3.5.5.1"/>
    </reaction>
</comment>
<dbReference type="OrthoDB" id="10250282at2759"/>
<protein>
    <recommendedName>
        <fullName evidence="5">nitrilase</fullName>
        <ecNumber evidence="5">3.5.5.1</ecNumber>
    </recommendedName>
</protein>
<accession>A0A9P4W453</accession>
<dbReference type="FunFam" id="3.60.110.10:FF:000011">
    <property type="entry name" value="Cyanide hydratase"/>
    <property type="match status" value="1"/>
</dbReference>
<keyword evidence="9" id="KW-1185">Reference proteome</keyword>
<evidence type="ECO:0000256" key="2">
    <source>
        <dbReference type="ARBA" id="ARBA00022801"/>
    </source>
</evidence>
<evidence type="ECO:0000256" key="4">
    <source>
        <dbReference type="ARBA" id="ARBA00036406"/>
    </source>
</evidence>
<dbReference type="PANTHER" id="PTHR46044">
    <property type="entry name" value="NITRILASE"/>
    <property type="match status" value="1"/>
</dbReference>
<keyword evidence="3" id="KW-0456">Lyase</keyword>
<dbReference type="Gene3D" id="3.60.110.10">
    <property type="entry name" value="Carbon-nitrogen hydrolase"/>
    <property type="match status" value="1"/>
</dbReference>
<keyword evidence="2" id="KW-0378">Hydrolase</keyword>
<evidence type="ECO:0000313" key="8">
    <source>
        <dbReference type="EMBL" id="KAF2997884.1"/>
    </source>
</evidence>
<dbReference type="Proteomes" id="UP000801428">
    <property type="component" value="Unassembled WGS sequence"/>
</dbReference>
<evidence type="ECO:0000256" key="1">
    <source>
        <dbReference type="ARBA" id="ARBA00008129"/>
    </source>
</evidence>
<feature type="active site" description="Proton acceptor" evidence="6">
    <location>
        <position position="58"/>
    </location>
</feature>
<dbReference type="InterPro" id="IPR036526">
    <property type="entry name" value="C-N_Hydrolase_sf"/>
</dbReference>
<dbReference type="EC" id="3.5.5.1" evidence="5"/>
<dbReference type="PROSITE" id="PS00921">
    <property type="entry name" value="NITRIL_CHT_2"/>
    <property type="match status" value="1"/>
</dbReference>
<dbReference type="GO" id="GO:0000257">
    <property type="term" value="F:nitrilase activity"/>
    <property type="evidence" value="ECO:0007669"/>
    <property type="project" value="UniProtKB-EC"/>
</dbReference>
<evidence type="ECO:0000256" key="5">
    <source>
        <dbReference type="ARBA" id="ARBA00039045"/>
    </source>
</evidence>